<dbReference type="EMBL" id="CP020919">
    <property type="protein sequence ID" value="AWG24253.1"/>
    <property type="molecule type" value="Genomic_DNA"/>
</dbReference>
<evidence type="ECO:0000313" key="1">
    <source>
        <dbReference type="EMBL" id="AWG24253.1"/>
    </source>
</evidence>
<dbReference type="AlphaFoldDB" id="A0A2S1LKG5"/>
<name>A0A2S1LKG5_9FLAO</name>
<gene>
    <name evidence="1" type="ORF">FK004_02945</name>
</gene>
<reference evidence="1 2" key="1">
    <citation type="submission" date="2017-04" db="EMBL/GenBank/DDBJ databases">
        <title>Complete genome sequence of Flavobacterium kingsejong AJ004.</title>
        <authorList>
            <person name="Lee P.C."/>
        </authorList>
    </citation>
    <scope>NUCLEOTIDE SEQUENCE [LARGE SCALE GENOMIC DNA]</scope>
    <source>
        <strain evidence="1 2">AJ004</strain>
    </source>
</reference>
<dbReference type="KEGG" id="fki:FK004_02945"/>
<evidence type="ECO:0000313" key="2">
    <source>
        <dbReference type="Proteomes" id="UP000244677"/>
    </source>
</evidence>
<keyword evidence="2" id="KW-1185">Reference proteome</keyword>
<protein>
    <submittedName>
        <fullName evidence="1">Uncharacterized protein</fullName>
    </submittedName>
</protein>
<dbReference type="Proteomes" id="UP000244677">
    <property type="component" value="Chromosome"/>
</dbReference>
<accession>A0A2S1LKG5</accession>
<proteinExistence type="predicted"/>
<organism evidence="1 2">
    <name type="scientific">Flavobacterium kingsejongi</name>
    <dbReference type="NCBI Taxonomy" id="1678728"/>
    <lineage>
        <taxon>Bacteria</taxon>
        <taxon>Pseudomonadati</taxon>
        <taxon>Bacteroidota</taxon>
        <taxon>Flavobacteriia</taxon>
        <taxon>Flavobacteriales</taxon>
        <taxon>Flavobacteriaceae</taxon>
        <taxon>Flavobacterium</taxon>
    </lineage>
</organism>
<sequence>MFLVFSSVKNKEEVTTPLYFLHQYPISRYECQNTIEKTVRIPNEAIGIIFFGYPLQCRKFAAVNN</sequence>